<feature type="domain" description="HTH araC/xylS-type" evidence="5">
    <location>
        <begin position="161"/>
        <end position="259"/>
    </location>
</feature>
<proteinExistence type="predicted"/>
<accession>A0AA37RIH5</accession>
<dbReference type="SMART" id="SM00342">
    <property type="entry name" value="HTH_ARAC"/>
    <property type="match status" value="1"/>
</dbReference>
<keyword evidence="3" id="KW-0804">Transcription</keyword>
<protein>
    <submittedName>
        <fullName evidence="6">Transcriptional regulator</fullName>
    </submittedName>
</protein>
<dbReference type="Gene3D" id="2.60.120.10">
    <property type="entry name" value="Jelly Rolls"/>
    <property type="match status" value="1"/>
</dbReference>
<dbReference type="SUPFAM" id="SSF46689">
    <property type="entry name" value="Homeodomain-like"/>
    <property type="match status" value="2"/>
</dbReference>
<organism evidence="6 7">
    <name type="scientific">Pseudomonas putida</name>
    <name type="common">Arthrobacter siderocapsulatus</name>
    <dbReference type="NCBI Taxonomy" id="303"/>
    <lineage>
        <taxon>Bacteria</taxon>
        <taxon>Pseudomonadati</taxon>
        <taxon>Pseudomonadota</taxon>
        <taxon>Gammaproteobacteria</taxon>
        <taxon>Pseudomonadales</taxon>
        <taxon>Pseudomonadaceae</taxon>
        <taxon>Pseudomonas</taxon>
    </lineage>
</organism>
<dbReference type="InterPro" id="IPR009057">
    <property type="entry name" value="Homeodomain-like_sf"/>
</dbReference>
<keyword evidence="1" id="KW-0805">Transcription regulation</keyword>
<dbReference type="Proteomes" id="UP001161257">
    <property type="component" value="Unassembled WGS sequence"/>
</dbReference>
<dbReference type="InterPro" id="IPR011051">
    <property type="entry name" value="RmlC_Cupin_sf"/>
</dbReference>
<dbReference type="EMBL" id="BSKJ01000013">
    <property type="protein sequence ID" value="GLO37843.1"/>
    <property type="molecule type" value="Genomic_DNA"/>
</dbReference>
<dbReference type="GO" id="GO:0043565">
    <property type="term" value="F:sequence-specific DNA binding"/>
    <property type="evidence" value="ECO:0007669"/>
    <property type="project" value="InterPro"/>
</dbReference>
<evidence type="ECO:0000259" key="5">
    <source>
        <dbReference type="PROSITE" id="PS01124"/>
    </source>
</evidence>
<comment type="caution">
    <text evidence="6">The sequence shown here is derived from an EMBL/GenBank/DDBJ whole genome shotgun (WGS) entry which is preliminary data.</text>
</comment>
<sequence>MPAELHINTIATTTGAHNHDHQQVMIGLEGRMDCELPSVSAPLLRGAIGFLPSGTMHLYAGRDEGCRVLVLDYDIDDPFISALYDASGYQASTFKENQALIQKPSNALARLLTQYSTQGRLNSLHQPAVKNQIISGILTEIMIGENSRLTREIRSSRLDPAQLQNWIDYHLDEPITVAQIADTFHISESYLYVLLKNLMGCSPLQYLTQRRMQRAADLLKKEKLLVGHIACQVGYADTAAFDKAFRNFFGITPRQYRNDTDVEG</sequence>
<dbReference type="GO" id="GO:0003700">
    <property type="term" value="F:DNA-binding transcription factor activity"/>
    <property type="evidence" value="ECO:0007669"/>
    <property type="project" value="InterPro"/>
</dbReference>
<evidence type="ECO:0000256" key="1">
    <source>
        <dbReference type="ARBA" id="ARBA00023015"/>
    </source>
</evidence>
<dbReference type="InterPro" id="IPR014710">
    <property type="entry name" value="RmlC-like_jellyroll"/>
</dbReference>
<reference evidence="6" key="1">
    <citation type="submission" date="2023-01" db="EMBL/GenBank/DDBJ databases">
        <title>Whole-genome sequence of Pseudomonas putida NBRC 14671.</title>
        <authorList>
            <person name="Morohoshi T."/>
            <person name="Someya N."/>
        </authorList>
    </citation>
    <scope>NUCLEOTIDE SEQUENCE</scope>
    <source>
        <strain evidence="6">NBRC 14671</strain>
    </source>
</reference>
<dbReference type="PROSITE" id="PS01124">
    <property type="entry name" value="HTH_ARAC_FAMILY_2"/>
    <property type="match status" value="1"/>
</dbReference>
<dbReference type="RefSeq" id="WP_284356884.1">
    <property type="nucleotide sequence ID" value="NZ_BSKF01000016.1"/>
</dbReference>
<keyword evidence="2" id="KW-0238">DNA-binding</keyword>
<dbReference type="AlphaFoldDB" id="A0AA37RIH5"/>
<evidence type="ECO:0000256" key="2">
    <source>
        <dbReference type="ARBA" id="ARBA00023125"/>
    </source>
</evidence>
<dbReference type="InterPro" id="IPR018060">
    <property type="entry name" value="HTH_AraC"/>
</dbReference>
<dbReference type="Pfam" id="PF12833">
    <property type="entry name" value="HTH_18"/>
    <property type="match status" value="1"/>
</dbReference>
<dbReference type="PRINTS" id="PR00032">
    <property type="entry name" value="HTHARAC"/>
</dbReference>
<dbReference type="InterPro" id="IPR020449">
    <property type="entry name" value="Tscrpt_reg_AraC-type_HTH"/>
</dbReference>
<dbReference type="PANTHER" id="PTHR46796:SF10">
    <property type="entry name" value="TRANSCRIPTIONAL ACTIVATOR FEAR"/>
    <property type="match status" value="1"/>
</dbReference>
<evidence type="ECO:0000313" key="7">
    <source>
        <dbReference type="Proteomes" id="UP001161257"/>
    </source>
</evidence>
<evidence type="ECO:0000256" key="3">
    <source>
        <dbReference type="ARBA" id="ARBA00023163"/>
    </source>
</evidence>
<comment type="function">
    <text evidence="4">Regulatory protein of the TOL plasmid xyl operons. XylS activates the xylXYZLTEGFJQKIH operon required for the degradation of toluene, m-xylene and p-xylene.</text>
</comment>
<evidence type="ECO:0000256" key="4">
    <source>
        <dbReference type="ARBA" id="ARBA00037345"/>
    </source>
</evidence>
<dbReference type="PANTHER" id="PTHR46796">
    <property type="entry name" value="HTH-TYPE TRANSCRIPTIONAL ACTIVATOR RHAS-RELATED"/>
    <property type="match status" value="1"/>
</dbReference>
<dbReference type="InterPro" id="IPR050204">
    <property type="entry name" value="AraC_XylS_family_regulators"/>
</dbReference>
<name>A0AA37RIH5_PSEPU</name>
<evidence type="ECO:0000313" key="6">
    <source>
        <dbReference type="EMBL" id="GLO37843.1"/>
    </source>
</evidence>
<gene>
    <name evidence="6" type="ORF">PPUN14671_46800</name>
</gene>
<dbReference type="Gene3D" id="1.10.10.60">
    <property type="entry name" value="Homeodomain-like"/>
    <property type="match status" value="2"/>
</dbReference>
<dbReference type="SUPFAM" id="SSF51182">
    <property type="entry name" value="RmlC-like cupins"/>
    <property type="match status" value="1"/>
</dbReference>